<comment type="caution">
    <text evidence="3">The sequence shown here is derived from an EMBL/GenBank/DDBJ whole genome shotgun (WGS) entry which is preliminary data.</text>
</comment>
<keyword evidence="2" id="KW-1133">Transmembrane helix</keyword>
<feature type="transmembrane region" description="Helical" evidence="2">
    <location>
        <begin position="55"/>
        <end position="74"/>
    </location>
</feature>
<dbReference type="InterPro" id="IPR019051">
    <property type="entry name" value="Trp_biosyn_TM_oprn/chp"/>
</dbReference>
<accession>A0ABX1RMV5</accession>
<name>A0ABX1RMV5_9PSEU</name>
<feature type="region of interest" description="Disordered" evidence="1">
    <location>
        <begin position="161"/>
        <end position="195"/>
    </location>
</feature>
<organism evidence="3 4">
    <name type="scientific">Pseudonocardia xinjiangensis</name>
    <dbReference type="NCBI Taxonomy" id="75289"/>
    <lineage>
        <taxon>Bacteria</taxon>
        <taxon>Bacillati</taxon>
        <taxon>Actinomycetota</taxon>
        <taxon>Actinomycetes</taxon>
        <taxon>Pseudonocardiales</taxon>
        <taxon>Pseudonocardiaceae</taxon>
        <taxon>Pseudonocardia</taxon>
    </lineage>
</organism>
<proteinExistence type="predicted"/>
<gene>
    <name evidence="3" type="ORF">HF577_32045</name>
</gene>
<keyword evidence="4" id="KW-1185">Reference proteome</keyword>
<feature type="transmembrane region" description="Helical" evidence="2">
    <location>
        <begin position="81"/>
        <end position="102"/>
    </location>
</feature>
<protein>
    <recommendedName>
        <fullName evidence="5">Membrane protein (TIGR02234 family)</fullName>
    </recommendedName>
</protein>
<keyword evidence="2" id="KW-0812">Transmembrane</keyword>
<dbReference type="RefSeq" id="WP_169399738.1">
    <property type="nucleotide sequence ID" value="NZ_JAAXKY010000166.1"/>
</dbReference>
<evidence type="ECO:0000313" key="4">
    <source>
        <dbReference type="Proteomes" id="UP001296706"/>
    </source>
</evidence>
<evidence type="ECO:0008006" key="5">
    <source>
        <dbReference type="Google" id="ProtNLM"/>
    </source>
</evidence>
<evidence type="ECO:0000256" key="1">
    <source>
        <dbReference type="SAM" id="MobiDB-lite"/>
    </source>
</evidence>
<reference evidence="3 4" key="1">
    <citation type="submission" date="2020-04" db="EMBL/GenBank/DDBJ databases">
        <authorList>
            <person name="Klaysubun C."/>
            <person name="Duangmal K."/>
            <person name="Lipun K."/>
        </authorList>
    </citation>
    <scope>NUCLEOTIDE SEQUENCE [LARGE SCALE GENOMIC DNA]</scope>
    <source>
        <strain evidence="3 4">JCM 11839</strain>
    </source>
</reference>
<feature type="transmembrane region" description="Helical" evidence="2">
    <location>
        <begin position="114"/>
        <end position="136"/>
    </location>
</feature>
<dbReference type="Pfam" id="PF09534">
    <property type="entry name" value="Trp_oprn_chp"/>
    <property type="match status" value="1"/>
</dbReference>
<evidence type="ECO:0000313" key="3">
    <source>
        <dbReference type="EMBL" id="NMH81708.1"/>
    </source>
</evidence>
<dbReference type="Proteomes" id="UP001296706">
    <property type="component" value="Unassembled WGS sequence"/>
</dbReference>
<evidence type="ECO:0000256" key="2">
    <source>
        <dbReference type="SAM" id="Phobius"/>
    </source>
</evidence>
<sequence length="195" mass="19215">MTQVPARDPRALLAVCVGLAGSAALLWGASATTWFRIAGPPGRPATDSTGADVAPSLTGFALLALAAVAALVATAGPLRRVVAALLVLVGAVVGVVVVQAALDPPGAAGAATRTAAPLLAVAGAAVLLAVSVFVLLREPRLPRLGARYAAPGARRVEMDPDRAAWQALDAGTDPTADVPGSRGDDPDVGGRTGPG</sequence>
<dbReference type="EMBL" id="JAAXKY010000166">
    <property type="protein sequence ID" value="NMH81708.1"/>
    <property type="molecule type" value="Genomic_DNA"/>
</dbReference>
<keyword evidence="2" id="KW-0472">Membrane</keyword>